<evidence type="ECO:0000313" key="1">
    <source>
        <dbReference type="EMBL" id="CCB88255.1"/>
    </source>
</evidence>
<name>F8L6C5_SIMNZ</name>
<sequence>MMGLSDITEISDLKALTIMLKKMESECEGLSEEEEVKLLIEREIFNEKKLPVYFQDLAAYKNSPIYRCDYFEGWGFLVKDVDPSLWYTEAAWKYQFPGVEMPLSSTTISLIFNDEEYAFFNIFERLQIEAAKAQMMALNHLNT</sequence>
<proteinExistence type="predicted"/>
<evidence type="ECO:0000313" key="2">
    <source>
        <dbReference type="Proteomes" id="UP000000496"/>
    </source>
</evidence>
<gene>
    <name evidence="1" type="ordered locus">SNE_A03780</name>
</gene>
<accession>F8L6C5</accession>
<keyword evidence="2" id="KW-1185">Reference proteome</keyword>
<reference evidence="1 2" key="2">
    <citation type="journal article" date="2011" name="Mol. Biol. Evol.">
        <title>Unity in variety--the pan-genome of the Chlamydiae.</title>
        <authorList>
            <person name="Collingro A."/>
            <person name="Tischler P."/>
            <person name="Weinmaier T."/>
            <person name="Penz T."/>
            <person name="Heinz E."/>
            <person name="Brunham R.C."/>
            <person name="Read T.D."/>
            <person name="Bavoil P.M."/>
            <person name="Sachse K."/>
            <person name="Kahane S."/>
            <person name="Friedman M.G."/>
            <person name="Rattei T."/>
            <person name="Myers G.S."/>
            <person name="Horn M."/>
        </authorList>
    </citation>
    <scope>NUCLEOTIDE SEQUENCE [LARGE SCALE GENOMIC DNA]</scope>
    <source>
        <strain evidence="2">ATCC VR-1471 / Z</strain>
    </source>
</reference>
<dbReference type="EMBL" id="FR872582">
    <property type="protein sequence ID" value="CCB88255.1"/>
    <property type="molecule type" value="Genomic_DNA"/>
</dbReference>
<dbReference type="KEGG" id="sng:SNE_A03780"/>
<dbReference type="AlphaFoldDB" id="F8L6C5"/>
<dbReference type="Proteomes" id="UP000000496">
    <property type="component" value="Chromosome gsn.131"/>
</dbReference>
<organism evidence="1 2">
    <name type="scientific">Simkania negevensis (strain ATCC VR-1471 / DSM 27360 / Z)</name>
    <dbReference type="NCBI Taxonomy" id="331113"/>
    <lineage>
        <taxon>Bacteria</taxon>
        <taxon>Pseudomonadati</taxon>
        <taxon>Chlamydiota</taxon>
        <taxon>Chlamydiia</taxon>
        <taxon>Parachlamydiales</taxon>
        <taxon>Simkaniaceae</taxon>
        <taxon>Simkania</taxon>
    </lineage>
</organism>
<reference key="1">
    <citation type="journal article" date="2011" name="Mol. Biol. Evol.">
        <title>Unity in variety -- the pan-genome of the Chlamydiae.</title>
        <authorList>
            <person name="Collingro A."/>
            <person name="Tischler P."/>
            <person name="Weinmaier T."/>
            <person name="Penz T."/>
            <person name="Heinz E."/>
            <person name="Brunham R.C."/>
            <person name="Read T.D."/>
            <person name="Bavoil P.M."/>
            <person name="Sachse K."/>
            <person name="Kahane S."/>
            <person name="Friedman M.G."/>
            <person name="Rattei T."/>
            <person name="Myers G.S.A."/>
            <person name="Horn M."/>
        </authorList>
    </citation>
    <scope>NUCLEOTIDE SEQUENCE</scope>
    <source>
        <strain>Z</strain>
    </source>
</reference>
<dbReference type="RefSeq" id="WP_013942722.1">
    <property type="nucleotide sequence ID" value="NC_015713.1"/>
</dbReference>
<protein>
    <submittedName>
        <fullName evidence="1">Uncharacterized protein</fullName>
    </submittedName>
</protein>
<dbReference type="HOGENOM" id="CLU_1804897_0_0_0"/>